<reference evidence="3 4" key="1">
    <citation type="submission" date="2017-07" db="EMBL/GenBank/DDBJ databases">
        <title>Fictibacillus sp. nov. GDSW-R2A3 Genome sequencing and assembly.</title>
        <authorList>
            <person name="Mayilraj S."/>
        </authorList>
    </citation>
    <scope>NUCLEOTIDE SEQUENCE [LARGE SCALE GENOMIC DNA]</scope>
    <source>
        <strain evidence="3 4">GDSW-R2A3</strain>
    </source>
</reference>
<evidence type="ECO:0000313" key="4">
    <source>
        <dbReference type="Proteomes" id="UP000215059"/>
    </source>
</evidence>
<proteinExistence type="predicted"/>
<sequence length="354" mass="38389">MKKVLLTGLFASLLAASVPANVSAADFKSDVTAVKQQYSVLKSQYQQSTSFKKSGFTAQDDEWYFTEEEPNDTPELANNLPMFEYMLGEFKTQEDMDFYEVTYREGFDEFILSGSANPEGNVDLMYGLFDLNGNLIEPDRAEFDEISSAFFYDIPAGKYHVLAIDGEGVARMNETDQYALIALYEDLTPPPAPTVRTVDDNDRKVTGVAEPGSEVVVKYGTKVVGTAYASRTGGYTVPIRSAQKAGSTLSVTAMDDWFNVSAATKVVVKDVTKPATPKVNKVDSNDKKVTGSGEVGATITVKVGSKVIGTGKVNSRGNYVVTIKPQKTNTVLYVAAADKAKNVSKSARVVVKKA</sequence>
<feature type="chain" id="PRO_5012692158" description="Bacterial Ig domain-containing protein" evidence="1">
    <location>
        <begin position="25"/>
        <end position="354"/>
    </location>
</feature>
<dbReference type="RefSeq" id="WP_094252939.1">
    <property type="nucleotide sequence ID" value="NZ_JBHLXL010000001.1"/>
</dbReference>
<dbReference type="InterPro" id="IPR041498">
    <property type="entry name" value="Big_6"/>
</dbReference>
<evidence type="ECO:0000256" key="1">
    <source>
        <dbReference type="SAM" id="SignalP"/>
    </source>
</evidence>
<evidence type="ECO:0000313" key="3">
    <source>
        <dbReference type="EMBL" id="OYD57588.1"/>
    </source>
</evidence>
<dbReference type="Gene3D" id="2.60.120.380">
    <property type="match status" value="1"/>
</dbReference>
<dbReference type="AlphaFoldDB" id="A0A235F8J7"/>
<dbReference type="Pfam" id="PF17936">
    <property type="entry name" value="Big_6"/>
    <property type="match status" value="2"/>
</dbReference>
<feature type="domain" description="Bacterial Ig" evidence="2">
    <location>
        <begin position="190"/>
        <end position="270"/>
    </location>
</feature>
<comment type="caution">
    <text evidence="3">The sequence shown here is derived from an EMBL/GenBank/DDBJ whole genome shotgun (WGS) entry which is preliminary data.</text>
</comment>
<keyword evidence="1" id="KW-0732">Signal</keyword>
<dbReference type="Gene3D" id="2.60.40.10">
    <property type="entry name" value="Immunoglobulins"/>
    <property type="match status" value="2"/>
</dbReference>
<feature type="domain" description="Bacterial Ig" evidence="2">
    <location>
        <begin position="274"/>
        <end position="352"/>
    </location>
</feature>
<dbReference type="Proteomes" id="UP000215059">
    <property type="component" value="Unassembled WGS sequence"/>
</dbReference>
<name>A0A235F8J7_9BACL</name>
<accession>A0A235F8J7</accession>
<feature type="signal peptide" evidence="1">
    <location>
        <begin position="1"/>
        <end position="24"/>
    </location>
</feature>
<dbReference type="OrthoDB" id="2879424at2"/>
<dbReference type="EMBL" id="NOII01000003">
    <property type="protein sequence ID" value="OYD57588.1"/>
    <property type="molecule type" value="Genomic_DNA"/>
</dbReference>
<organism evidence="3 4">
    <name type="scientific">Fictibacillus aquaticus</name>
    <dbReference type="NCBI Taxonomy" id="2021314"/>
    <lineage>
        <taxon>Bacteria</taxon>
        <taxon>Bacillati</taxon>
        <taxon>Bacillota</taxon>
        <taxon>Bacilli</taxon>
        <taxon>Bacillales</taxon>
        <taxon>Fictibacillaceae</taxon>
        <taxon>Fictibacillus</taxon>
    </lineage>
</organism>
<keyword evidence="4" id="KW-1185">Reference proteome</keyword>
<protein>
    <recommendedName>
        <fullName evidence="2">Bacterial Ig domain-containing protein</fullName>
    </recommendedName>
</protein>
<dbReference type="InterPro" id="IPR013783">
    <property type="entry name" value="Ig-like_fold"/>
</dbReference>
<gene>
    <name evidence="3" type="ORF">CGZ90_13045</name>
</gene>
<evidence type="ECO:0000259" key="2">
    <source>
        <dbReference type="Pfam" id="PF17936"/>
    </source>
</evidence>